<sequence length="274" mass="30698">MEASAGYRHIDCASTYNNEAQIGEALSPAINAGLVVRRDIFVTSKLWNTDHATARVRQACLKSLKELQLDFLDLYLMHWPVSGNRGPTVEPGIRETWEAMQSLVDEGFVRSIGVSNFSIKKMQDILAYTRLPLSVCQVEIHPYHRNDQLIAWCRSQGVHVTAYSPLGSPDSATMFKREAPVLLQDPVLARIAASLGKSPAQVLIRWALQHGTSVLPKSTSPARIQANLEVFDWHMPADDFAELSALQPQMRMVDGSFWLHPAGPYKTLQDFWNE</sequence>
<dbReference type="GO" id="GO:0016616">
    <property type="term" value="F:oxidoreductase activity, acting on the CH-OH group of donors, NAD or NADP as acceptor"/>
    <property type="evidence" value="ECO:0007669"/>
    <property type="project" value="UniProtKB-ARBA"/>
</dbReference>
<dbReference type="PIRSF" id="PIRSF000097">
    <property type="entry name" value="AKR"/>
    <property type="match status" value="1"/>
</dbReference>
<reference evidence="6 7" key="1">
    <citation type="journal article" date="2024" name="Nat. Commun.">
        <title>Phylogenomics reveals the evolutionary origins of lichenization in chlorophyte algae.</title>
        <authorList>
            <person name="Puginier C."/>
            <person name="Libourel C."/>
            <person name="Otte J."/>
            <person name="Skaloud P."/>
            <person name="Haon M."/>
            <person name="Grisel S."/>
            <person name="Petersen M."/>
            <person name="Berrin J.G."/>
            <person name="Delaux P.M."/>
            <person name="Dal Grande F."/>
            <person name="Keller J."/>
        </authorList>
    </citation>
    <scope>NUCLEOTIDE SEQUENCE [LARGE SCALE GENOMIC DNA]</scope>
    <source>
        <strain evidence="6 7">SAG 2043</strain>
    </source>
</reference>
<protein>
    <recommendedName>
        <fullName evidence="5">NADP-dependent oxidoreductase domain-containing protein</fullName>
    </recommendedName>
</protein>
<dbReference type="InterPro" id="IPR023210">
    <property type="entry name" value="NADP_OxRdtase_dom"/>
</dbReference>
<evidence type="ECO:0000256" key="4">
    <source>
        <dbReference type="PIRSR" id="PIRSR000097-3"/>
    </source>
</evidence>
<dbReference type="Pfam" id="PF00248">
    <property type="entry name" value="Aldo_ket_red"/>
    <property type="match status" value="1"/>
</dbReference>
<evidence type="ECO:0000313" key="6">
    <source>
        <dbReference type="EMBL" id="KAK9812757.1"/>
    </source>
</evidence>
<comment type="caution">
    <text evidence="6">The sequence shown here is derived from an EMBL/GenBank/DDBJ whole genome shotgun (WGS) entry which is preliminary data.</text>
</comment>
<evidence type="ECO:0000256" key="2">
    <source>
        <dbReference type="PIRSR" id="PIRSR000097-1"/>
    </source>
</evidence>
<dbReference type="PRINTS" id="PR00069">
    <property type="entry name" value="ALDKETRDTASE"/>
</dbReference>
<feature type="binding site" evidence="3">
    <location>
        <position position="78"/>
    </location>
    <ligand>
        <name>substrate</name>
    </ligand>
</feature>
<dbReference type="InterPro" id="IPR020471">
    <property type="entry name" value="AKR"/>
</dbReference>
<name>A0AAW1PXH2_9CHLO</name>
<proteinExistence type="predicted"/>
<gene>
    <name evidence="6" type="ORF">WJX72_003137</name>
</gene>
<evidence type="ECO:0000256" key="3">
    <source>
        <dbReference type="PIRSR" id="PIRSR000097-2"/>
    </source>
</evidence>
<dbReference type="PANTHER" id="PTHR11732">
    <property type="entry name" value="ALDO/KETO REDUCTASE"/>
    <property type="match status" value="1"/>
</dbReference>
<feature type="site" description="Lowers pKa of active site Tyr" evidence="4">
    <location>
        <position position="45"/>
    </location>
</feature>
<dbReference type="Gene3D" id="3.20.20.100">
    <property type="entry name" value="NADP-dependent oxidoreductase domain"/>
    <property type="match status" value="1"/>
</dbReference>
<dbReference type="Proteomes" id="UP001489004">
    <property type="component" value="Unassembled WGS sequence"/>
</dbReference>
<dbReference type="AlphaFoldDB" id="A0AAW1PXH2"/>
<feature type="domain" description="NADP-dependent oxidoreductase" evidence="5">
    <location>
        <begin position="4"/>
        <end position="246"/>
    </location>
</feature>
<accession>A0AAW1PXH2</accession>
<dbReference type="PROSITE" id="PS00062">
    <property type="entry name" value="ALDOKETO_REDUCTASE_2"/>
    <property type="match status" value="1"/>
</dbReference>
<dbReference type="InterPro" id="IPR018170">
    <property type="entry name" value="Aldo/ket_reductase_CS"/>
</dbReference>
<dbReference type="PROSITE" id="PS00798">
    <property type="entry name" value="ALDOKETO_REDUCTASE_1"/>
    <property type="match status" value="1"/>
</dbReference>
<dbReference type="FunFam" id="3.20.20.100:FF:000002">
    <property type="entry name" value="2,5-diketo-D-gluconic acid reductase A"/>
    <property type="match status" value="1"/>
</dbReference>
<dbReference type="SUPFAM" id="SSF51430">
    <property type="entry name" value="NAD(P)-linked oxidoreductase"/>
    <property type="match status" value="1"/>
</dbReference>
<feature type="active site" description="Proton donor" evidence="2">
    <location>
        <position position="16"/>
    </location>
</feature>
<evidence type="ECO:0000256" key="1">
    <source>
        <dbReference type="ARBA" id="ARBA00023002"/>
    </source>
</evidence>
<keyword evidence="1" id="KW-0560">Oxidoreductase</keyword>
<dbReference type="EMBL" id="JALJOR010000008">
    <property type="protein sequence ID" value="KAK9812757.1"/>
    <property type="molecule type" value="Genomic_DNA"/>
</dbReference>
<evidence type="ECO:0000313" key="7">
    <source>
        <dbReference type="Proteomes" id="UP001489004"/>
    </source>
</evidence>
<organism evidence="6 7">
    <name type="scientific">[Myrmecia] bisecta</name>
    <dbReference type="NCBI Taxonomy" id="41462"/>
    <lineage>
        <taxon>Eukaryota</taxon>
        <taxon>Viridiplantae</taxon>
        <taxon>Chlorophyta</taxon>
        <taxon>core chlorophytes</taxon>
        <taxon>Trebouxiophyceae</taxon>
        <taxon>Trebouxiales</taxon>
        <taxon>Trebouxiaceae</taxon>
        <taxon>Myrmecia</taxon>
    </lineage>
</organism>
<keyword evidence="7" id="KW-1185">Reference proteome</keyword>
<dbReference type="InterPro" id="IPR036812">
    <property type="entry name" value="NAD(P)_OxRdtase_dom_sf"/>
</dbReference>
<evidence type="ECO:0000259" key="5">
    <source>
        <dbReference type="Pfam" id="PF00248"/>
    </source>
</evidence>
<dbReference type="PROSITE" id="PS00063">
    <property type="entry name" value="ALDOKETO_REDUCTASE_3"/>
    <property type="match status" value="1"/>
</dbReference>